<keyword evidence="2" id="KW-1185">Reference proteome</keyword>
<protein>
    <submittedName>
        <fullName evidence="1">Uncharacterized protein</fullName>
    </submittedName>
</protein>
<gene>
    <name evidence="1" type="ORF">HUW48_23685</name>
</gene>
<accession>A0A7L7LDB9</accession>
<organism evidence="1 2">
    <name type="scientific">Adhaeribacter radiodurans</name>
    <dbReference type="NCBI Taxonomy" id="2745197"/>
    <lineage>
        <taxon>Bacteria</taxon>
        <taxon>Pseudomonadati</taxon>
        <taxon>Bacteroidota</taxon>
        <taxon>Cytophagia</taxon>
        <taxon>Cytophagales</taxon>
        <taxon>Hymenobacteraceae</taxon>
        <taxon>Adhaeribacter</taxon>
    </lineage>
</organism>
<proteinExistence type="predicted"/>
<dbReference type="EMBL" id="CP055153">
    <property type="protein sequence ID" value="QMU30846.1"/>
    <property type="molecule type" value="Genomic_DNA"/>
</dbReference>
<dbReference type="AlphaFoldDB" id="A0A7L7LDB9"/>
<dbReference type="RefSeq" id="WP_182413288.1">
    <property type="nucleotide sequence ID" value="NZ_CP055153.1"/>
</dbReference>
<sequence>MAILAWKLSNLPDEIKIVLQYSAETLNIAASKFSANTLWRSPTAE</sequence>
<dbReference type="KEGG" id="add:HUW48_23685"/>
<evidence type="ECO:0000313" key="1">
    <source>
        <dbReference type="EMBL" id="QMU30846.1"/>
    </source>
</evidence>
<reference evidence="1 2" key="1">
    <citation type="submission" date="2020-08" db="EMBL/GenBank/DDBJ databases">
        <title>Adhaeribacter dokdonensis sp. nov., isolated from the rhizosphere of Elymus tsukushiensis, a plant native to the Dokdo Islands, Republic of Korea.</title>
        <authorList>
            <person name="Ghim S.Y."/>
        </authorList>
    </citation>
    <scope>NUCLEOTIDE SEQUENCE [LARGE SCALE GENOMIC DNA]</scope>
    <source>
        <strain evidence="1 2">KUDC8001</strain>
    </source>
</reference>
<evidence type="ECO:0000313" key="2">
    <source>
        <dbReference type="Proteomes" id="UP000514509"/>
    </source>
</evidence>
<dbReference type="Proteomes" id="UP000514509">
    <property type="component" value="Chromosome"/>
</dbReference>
<name>A0A7L7LDB9_9BACT</name>